<gene>
    <name evidence="1" type="ORF">A4U53_030660</name>
</gene>
<sequence>MPTPRLSDELAQEAADALDALRSKTEAALLLGIPRTTLNKRLKIAAERGMCGTRPVIPGFAIKSIASKTEDGAWVKQTREHGESWALPDGHAVKGVSALVDADGRTIQQWVKTNKAAEDQMAAFRAMVDALKEDLPRLEPIAPPEATVTDRMNQFIVTDSHFGMLAWAEETGADYDLRIAEQLLLDWFAASIAGAPLAHTAVFAQLGDLMHHDALESITPAHHHVLDADSRLQKIIRVVIRTIRRAIAMLLARHQNVHVVMASGNHDPASSAWLREMLAVMYEDEPRIKIDNSPSLYYCHVWGDTLNLYHHGHKADVNTVDRKFAAEFRREFGMSRFAYGHIGHKHSDEGIKTSLMYIERHETLAGRDAYAASGPWMSGRSAKRITYDKRFGEVDRARMTPEMVAGKYAATNDNIDVRDLGARGSIFDTSA</sequence>
<organism evidence="1 2">
    <name type="scientific">Rhizobium ruizarguesonis</name>
    <dbReference type="NCBI Taxonomy" id="2081791"/>
    <lineage>
        <taxon>Bacteria</taxon>
        <taxon>Pseudomonadati</taxon>
        <taxon>Pseudomonadota</taxon>
        <taxon>Alphaproteobacteria</taxon>
        <taxon>Hyphomicrobiales</taxon>
        <taxon>Rhizobiaceae</taxon>
        <taxon>Rhizobium/Agrobacterium group</taxon>
        <taxon>Rhizobium</taxon>
    </lineage>
</organism>
<evidence type="ECO:0000313" key="2">
    <source>
        <dbReference type="Proteomes" id="UP000078465"/>
    </source>
</evidence>
<dbReference type="EMBL" id="CP171853">
    <property type="protein sequence ID" value="XKM40296.1"/>
    <property type="molecule type" value="Genomic_DNA"/>
</dbReference>
<accession>A0ACD5EMF8</accession>
<name>A0ACD5EMF8_9HYPH</name>
<reference evidence="1" key="1">
    <citation type="submission" date="2024-10" db="EMBL/GenBank/DDBJ databases">
        <title>Strain of Rhizobium-related bacteria isolated fromm roots of Vavilovia formosa.</title>
        <authorList>
            <person name="Kimeklis A."/>
            <person name="Afonin A."/>
        </authorList>
    </citation>
    <scope>NUCLEOTIDE SEQUENCE</scope>
    <source>
        <strain evidence="1">Vaf-46</strain>
    </source>
</reference>
<dbReference type="Proteomes" id="UP000078465">
    <property type="component" value="Chromosome"/>
</dbReference>
<protein>
    <submittedName>
        <fullName evidence="1">Oxidoreductase</fullName>
    </submittedName>
</protein>
<proteinExistence type="predicted"/>
<evidence type="ECO:0000313" key="1">
    <source>
        <dbReference type="EMBL" id="XKM40296.1"/>
    </source>
</evidence>